<keyword evidence="5 11" id="KW-0418">Kinase</keyword>
<evidence type="ECO:0000256" key="8">
    <source>
        <dbReference type="ARBA" id="ARBA00048679"/>
    </source>
</evidence>
<name>A0A0L0H985_SPIPD</name>
<dbReference type="Pfam" id="PF00069">
    <property type="entry name" value="Pkinase"/>
    <property type="match status" value="1"/>
</dbReference>
<dbReference type="OrthoDB" id="346907at2759"/>
<dbReference type="Proteomes" id="UP000053201">
    <property type="component" value="Unassembled WGS sequence"/>
</dbReference>
<dbReference type="PANTHER" id="PTHR44899:SF3">
    <property type="entry name" value="SERINE_THREONINE-PROTEIN KINASE NEK1"/>
    <property type="match status" value="1"/>
</dbReference>
<feature type="region of interest" description="Disordered" evidence="9">
    <location>
        <begin position="300"/>
        <end position="327"/>
    </location>
</feature>
<feature type="domain" description="Protein kinase" evidence="10">
    <location>
        <begin position="4"/>
        <end position="258"/>
    </location>
</feature>
<comment type="catalytic activity">
    <reaction evidence="7">
        <text>L-threonyl-[protein] + ATP = O-phospho-L-threonyl-[protein] + ADP + H(+)</text>
        <dbReference type="Rhea" id="RHEA:46608"/>
        <dbReference type="Rhea" id="RHEA-COMP:11060"/>
        <dbReference type="Rhea" id="RHEA-COMP:11605"/>
        <dbReference type="ChEBI" id="CHEBI:15378"/>
        <dbReference type="ChEBI" id="CHEBI:30013"/>
        <dbReference type="ChEBI" id="CHEBI:30616"/>
        <dbReference type="ChEBI" id="CHEBI:61977"/>
        <dbReference type="ChEBI" id="CHEBI:456216"/>
        <dbReference type="EC" id="2.7.11.1"/>
    </reaction>
</comment>
<dbReference type="Gene3D" id="1.10.510.10">
    <property type="entry name" value="Transferase(Phosphotransferase) domain 1"/>
    <property type="match status" value="1"/>
</dbReference>
<dbReference type="Gene3D" id="3.30.200.20">
    <property type="entry name" value="Phosphorylase Kinase, domain 1"/>
    <property type="match status" value="1"/>
</dbReference>
<dbReference type="PROSITE" id="PS00108">
    <property type="entry name" value="PROTEIN_KINASE_ST"/>
    <property type="match status" value="1"/>
</dbReference>
<dbReference type="InterPro" id="IPR011009">
    <property type="entry name" value="Kinase-like_dom_sf"/>
</dbReference>
<dbReference type="EMBL" id="KQ257461">
    <property type="protein sequence ID" value="KNC98075.1"/>
    <property type="molecule type" value="Genomic_DNA"/>
</dbReference>
<evidence type="ECO:0000256" key="9">
    <source>
        <dbReference type="SAM" id="MobiDB-lite"/>
    </source>
</evidence>
<dbReference type="CDD" id="cd08215">
    <property type="entry name" value="STKc_Nek"/>
    <property type="match status" value="1"/>
</dbReference>
<dbReference type="PANTHER" id="PTHR44899">
    <property type="entry name" value="CAMK FAMILY PROTEIN KINASE"/>
    <property type="match status" value="1"/>
</dbReference>
<evidence type="ECO:0000256" key="3">
    <source>
        <dbReference type="ARBA" id="ARBA00022679"/>
    </source>
</evidence>
<protein>
    <recommendedName>
        <fullName evidence="1">non-specific serine/threonine protein kinase</fullName>
        <ecNumber evidence="1">2.7.11.1</ecNumber>
    </recommendedName>
</protein>
<dbReference type="InterPro" id="IPR000719">
    <property type="entry name" value="Prot_kinase_dom"/>
</dbReference>
<dbReference type="EC" id="2.7.11.1" evidence="1"/>
<comment type="catalytic activity">
    <reaction evidence="8">
        <text>L-seryl-[protein] + ATP = O-phospho-L-seryl-[protein] + ADP + H(+)</text>
        <dbReference type="Rhea" id="RHEA:17989"/>
        <dbReference type="Rhea" id="RHEA-COMP:9863"/>
        <dbReference type="Rhea" id="RHEA-COMP:11604"/>
        <dbReference type="ChEBI" id="CHEBI:15378"/>
        <dbReference type="ChEBI" id="CHEBI:29999"/>
        <dbReference type="ChEBI" id="CHEBI:30616"/>
        <dbReference type="ChEBI" id="CHEBI:83421"/>
        <dbReference type="ChEBI" id="CHEBI:456216"/>
        <dbReference type="EC" id="2.7.11.1"/>
    </reaction>
</comment>
<evidence type="ECO:0000256" key="2">
    <source>
        <dbReference type="ARBA" id="ARBA00022527"/>
    </source>
</evidence>
<dbReference type="SMART" id="SM00220">
    <property type="entry name" value="S_TKc"/>
    <property type="match status" value="1"/>
</dbReference>
<keyword evidence="12" id="KW-1185">Reference proteome</keyword>
<dbReference type="GO" id="GO:0005524">
    <property type="term" value="F:ATP binding"/>
    <property type="evidence" value="ECO:0007669"/>
    <property type="project" value="UniProtKB-KW"/>
</dbReference>
<dbReference type="RefSeq" id="XP_016606115.1">
    <property type="nucleotide sequence ID" value="XM_016754686.1"/>
</dbReference>
<dbReference type="GeneID" id="27689781"/>
<dbReference type="InterPro" id="IPR051131">
    <property type="entry name" value="NEK_Ser/Thr_kinase_NIMA"/>
</dbReference>
<dbReference type="STRING" id="645134.A0A0L0H985"/>
<dbReference type="InParanoid" id="A0A0L0H985"/>
<sequence>MPRYTVVRTLGIGSSGHVRLALPSNSTRPVCIKQVSLEGLNVEDRKSVELEALILQKLPKHPNVVEFREAWIDKQSLWIVCEYAAGGDLAKFIKARNGSPIPECLIWQWAAHIFLALSHLHSHNVLHRDIKTKNIFITGTNVLQLGDFGIARILRQQEQAYTPIGTPFYLSPEVCEGRGYGFASDIWGVGCVLYELTTLRHAFSAKSLKTLIPKILTGKYDPIANEYSLALRNLISLLLTTNPDARPSVRDILAMNCVGKWCEKMNGPDRVGQRYTPRWTEDNTVEGSQKWAPHQEINRGETVTGNAPNPIKPALGPQRIPTPSPADSTFTRIELARLYIEREIGLPRFFRDNQLYQRAQMTTTKSDEGADPDTCAIRMVRQLVECENWAYAFTPPGKEERGLAKKI</sequence>
<evidence type="ECO:0000313" key="11">
    <source>
        <dbReference type="EMBL" id="KNC98075.1"/>
    </source>
</evidence>
<keyword evidence="3" id="KW-0808">Transferase</keyword>
<dbReference type="InterPro" id="IPR008271">
    <property type="entry name" value="Ser/Thr_kinase_AS"/>
</dbReference>
<dbReference type="PROSITE" id="PS50011">
    <property type="entry name" value="PROTEIN_KINASE_DOM"/>
    <property type="match status" value="1"/>
</dbReference>
<evidence type="ECO:0000256" key="1">
    <source>
        <dbReference type="ARBA" id="ARBA00012513"/>
    </source>
</evidence>
<dbReference type="GO" id="GO:0004674">
    <property type="term" value="F:protein serine/threonine kinase activity"/>
    <property type="evidence" value="ECO:0007669"/>
    <property type="project" value="UniProtKB-KW"/>
</dbReference>
<gene>
    <name evidence="11" type="ORF">SPPG_06487</name>
</gene>
<evidence type="ECO:0000259" key="10">
    <source>
        <dbReference type="PROSITE" id="PS50011"/>
    </source>
</evidence>
<proteinExistence type="predicted"/>
<evidence type="ECO:0000256" key="4">
    <source>
        <dbReference type="ARBA" id="ARBA00022741"/>
    </source>
</evidence>
<dbReference type="VEuPathDB" id="FungiDB:SPPG_06487"/>
<dbReference type="OMA" id="MHSANIQ"/>
<keyword evidence="4" id="KW-0547">Nucleotide-binding</keyword>
<evidence type="ECO:0000313" key="12">
    <source>
        <dbReference type="Proteomes" id="UP000053201"/>
    </source>
</evidence>
<organism evidence="11 12">
    <name type="scientific">Spizellomyces punctatus (strain DAOM BR117)</name>
    <dbReference type="NCBI Taxonomy" id="645134"/>
    <lineage>
        <taxon>Eukaryota</taxon>
        <taxon>Fungi</taxon>
        <taxon>Fungi incertae sedis</taxon>
        <taxon>Chytridiomycota</taxon>
        <taxon>Chytridiomycota incertae sedis</taxon>
        <taxon>Chytridiomycetes</taxon>
        <taxon>Spizellomycetales</taxon>
        <taxon>Spizellomycetaceae</taxon>
        <taxon>Spizellomyces</taxon>
    </lineage>
</organism>
<evidence type="ECO:0000256" key="7">
    <source>
        <dbReference type="ARBA" id="ARBA00047899"/>
    </source>
</evidence>
<evidence type="ECO:0000256" key="5">
    <source>
        <dbReference type="ARBA" id="ARBA00022777"/>
    </source>
</evidence>
<dbReference type="SUPFAM" id="SSF56112">
    <property type="entry name" value="Protein kinase-like (PK-like)"/>
    <property type="match status" value="1"/>
</dbReference>
<evidence type="ECO:0000256" key="6">
    <source>
        <dbReference type="ARBA" id="ARBA00022840"/>
    </source>
</evidence>
<dbReference type="eggNOG" id="KOG0589">
    <property type="taxonomic scope" value="Eukaryota"/>
</dbReference>
<reference evidence="11 12" key="1">
    <citation type="submission" date="2009-08" db="EMBL/GenBank/DDBJ databases">
        <title>The Genome Sequence of Spizellomyces punctatus strain DAOM BR117.</title>
        <authorList>
            <consortium name="The Broad Institute Genome Sequencing Platform"/>
            <person name="Russ C."/>
            <person name="Cuomo C."/>
            <person name="Shea T."/>
            <person name="Young S.K."/>
            <person name="Zeng Q."/>
            <person name="Koehrsen M."/>
            <person name="Haas B."/>
            <person name="Borodovsky M."/>
            <person name="Guigo R."/>
            <person name="Alvarado L."/>
            <person name="Berlin A."/>
            <person name="Bochicchio J."/>
            <person name="Borenstein D."/>
            <person name="Chapman S."/>
            <person name="Chen Z."/>
            <person name="Engels R."/>
            <person name="Freedman E."/>
            <person name="Gellesch M."/>
            <person name="Goldberg J."/>
            <person name="Griggs A."/>
            <person name="Gujja S."/>
            <person name="Heiman D."/>
            <person name="Hepburn T."/>
            <person name="Howarth C."/>
            <person name="Jen D."/>
            <person name="Larson L."/>
            <person name="Lewis B."/>
            <person name="Mehta T."/>
            <person name="Park D."/>
            <person name="Pearson M."/>
            <person name="Roberts A."/>
            <person name="Saif S."/>
            <person name="Shenoy N."/>
            <person name="Sisk P."/>
            <person name="Stolte C."/>
            <person name="Sykes S."/>
            <person name="Thomson T."/>
            <person name="Walk T."/>
            <person name="White J."/>
            <person name="Yandava C."/>
            <person name="Burger G."/>
            <person name="Gray M.W."/>
            <person name="Holland P.W.H."/>
            <person name="King N."/>
            <person name="Lang F.B.F."/>
            <person name="Roger A.J."/>
            <person name="Ruiz-Trillo I."/>
            <person name="Lander E."/>
            <person name="Nusbaum C."/>
        </authorList>
    </citation>
    <scope>NUCLEOTIDE SEQUENCE [LARGE SCALE GENOMIC DNA]</scope>
    <source>
        <strain evidence="11 12">DAOM BR117</strain>
    </source>
</reference>
<keyword evidence="2" id="KW-0723">Serine/threonine-protein kinase</keyword>
<accession>A0A0L0H985</accession>
<dbReference type="AlphaFoldDB" id="A0A0L0H985"/>
<keyword evidence="6" id="KW-0067">ATP-binding</keyword>